<dbReference type="FunFam" id="3.40.50.720:FF:000045">
    <property type="entry name" value="1-deoxy-D-xylulose 5-phosphate reductoisomerase"/>
    <property type="match status" value="1"/>
</dbReference>
<dbReference type="Gene3D" id="1.10.1740.10">
    <property type="match status" value="1"/>
</dbReference>
<dbReference type="Pfam" id="PF08436">
    <property type="entry name" value="DXP_redisom_C"/>
    <property type="match status" value="1"/>
</dbReference>
<feature type="binding site" evidence="9">
    <location>
        <position position="188"/>
    </location>
    <ligand>
        <name>1-deoxy-D-xylulose 5-phosphate</name>
        <dbReference type="ChEBI" id="CHEBI:57792"/>
    </ligand>
</feature>
<keyword evidence="7 9" id="KW-0414">Isoprene biosynthesis</keyword>
<keyword evidence="13" id="KW-0413">Isomerase</keyword>
<feature type="binding site" evidence="9">
    <location>
        <position position="233"/>
    </location>
    <ligand>
        <name>1-deoxy-D-xylulose 5-phosphate</name>
        <dbReference type="ChEBI" id="CHEBI:57792"/>
    </ligand>
</feature>
<feature type="binding site" evidence="9">
    <location>
        <position position="230"/>
    </location>
    <ligand>
        <name>1-deoxy-D-xylulose 5-phosphate</name>
        <dbReference type="ChEBI" id="CHEBI:57792"/>
    </ligand>
</feature>
<comment type="similarity">
    <text evidence="2 9">Belongs to the DXR family.</text>
</comment>
<keyword evidence="6 9" id="KW-0464">Manganese</keyword>
<dbReference type="Pfam" id="PF13288">
    <property type="entry name" value="DXPR_C"/>
    <property type="match status" value="1"/>
</dbReference>
<feature type="binding site" evidence="9">
    <location>
        <position position="154"/>
    </location>
    <ligand>
        <name>1-deoxy-D-xylulose 5-phosphate</name>
        <dbReference type="ChEBI" id="CHEBI:57792"/>
    </ligand>
</feature>
<dbReference type="PANTHER" id="PTHR30525">
    <property type="entry name" value="1-DEOXY-D-XYLULOSE 5-PHOSPHATE REDUCTOISOMERASE"/>
    <property type="match status" value="1"/>
</dbReference>
<evidence type="ECO:0000256" key="5">
    <source>
        <dbReference type="ARBA" id="ARBA00023002"/>
    </source>
</evidence>
<comment type="function">
    <text evidence="9">Catalyzes the NADPH-dependent rearrangement and reduction of 1-deoxy-D-xylulose-5-phosphate (DXP) to 2-C-methyl-D-erythritol 4-phosphate (MEP).</text>
</comment>
<proteinExistence type="inferred from homology"/>
<feature type="binding site" evidence="9">
    <location>
        <position position="211"/>
    </location>
    <ligand>
        <name>1-deoxy-D-xylulose 5-phosphate</name>
        <dbReference type="ChEBI" id="CHEBI:57792"/>
    </ligand>
</feature>
<dbReference type="SUPFAM" id="SSF69055">
    <property type="entry name" value="1-deoxy-D-xylulose-5-phosphate reductoisomerase, C-terminal domain"/>
    <property type="match status" value="1"/>
</dbReference>
<dbReference type="InterPro" id="IPR036291">
    <property type="entry name" value="NAD(P)-bd_dom_sf"/>
</dbReference>
<gene>
    <name evidence="9 13" type="primary">dxr</name>
    <name evidence="13" type="ORF">NITFAB_1943</name>
</gene>
<dbReference type="GO" id="GO:0016853">
    <property type="term" value="F:isomerase activity"/>
    <property type="evidence" value="ECO:0007669"/>
    <property type="project" value="UniProtKB-KW"/>
</dbReference>
<dbReference type="InterPro" id="IPR003821">
    <property type="entry name" value="DXP_reductoisomerase"/>
</dbReference>
<evidence type="ECO:0000256" key="4">
    <source>
        <dbReference type="ARBA" id="ARBA00022857"/>
    </source>
</evidence>
<evidence type="ECO:0000256" key="2">
    <source>
        <dbReference type="ARBA" id="ARBA00006825"/>
    </source>
</evidence>
<accession>A0A2X0QVW0</accession>
<feature type="binding site" evidence="9">
    <location>
        <position position="233"/>
    </location>
    <ligand>
        <name>Mn(2+)</name>
        <dbReference type="ChEBI" id="CHEBI:29035"/>
    </ligand>
</feature>
<evidence type="ECO:0000259" key="10">
    <source>
        <dbReference type="Pfam" id="PF02670"/>
    </source>
</evidence>
<dbReference type="PIRSF" id="PIRSF006205">
    <property type="entry name" value="Dxp_reductismrs"/>
    <property type="match status" value="1"/>
</dbReference>
<feature type="binding site" evidence="9">
    <location>
        <position position="128"/>
    </location>
    <ligand>
        <name>1-deoxy-D-xylulose 5-phosphate</name>
        <dbReference type="ChEBI" id="CHEBI:57792"/>
    </ligand>
</feature>
<feature type="binding site" evidence="9">
    <location>
        <position position="15"/>
    </location>
    <ligand>
        <name>NADPH</name>
        <dbReference type="ChEBI" id="CHEBI:57783"/>
    </ligand>
</feature>
<feature type="domain" description="DXP reductoisomerase C-terminal" evidence="12">
    <location>
        <begin position="273"/>
        <end position="389"/>
    </location>
</feature>
<comment type="cofactor">
    <cofactor evidence="9">
        <name>Mg(2+)</name>
        <dbReference type="ChEBI" id="CHEBI:18420"/>
    </cofactor>
    <cofactor evidence="9">
        <name>Mn(2+)</name>
        <dbReference type="ChEBI" id="CHEBI:29035"/>
    </cofactor>
</comment>
<keyword evidence="9" id="KW-0460">Magnesium</keyword>
<dbReference type="GO" id="GO:0070402">
    <property type="term" value="F:NADPH binding"/>
    <property type="evidence" value="ECO:0007669"/>
    <property type="project" value="InterPro"/>
</dbReference>
<dbReference type="InterPro" id="IPR026877">
    <property type="entry name" value="DXPR_C"/>
</dbReference>
<feature type="binding site" evidence="9">
    <location>
        <position position="14"/>
    </location>
    <ligand>
        <name>NADPH</name>
        <dbReference type="ChEBI" id="CHEBI:57783"/>
    </ligand>
</feature>
<evidence type="ECO:0000256" key="7">
    <source>
        <dbReference type="ARBA" id="ARBA00023229"/>
    </source>
</evidence>
<keyword evidence="3 9" id="KW-0479">Metal-binding</keyword>
<evidence type="ECO:0000256" key="3">
    <source>
        <dbReference type="ARBA" id="ARBA00022723"/>
    </source>
</evidence>
<dbReference type="AlphaFoldDB" id="A0A2X0QVW0"/>
<feature type="binding site" evidence="9">
    <location>
        <position position="217"/>
    </location>
    <ligand>
        <name>NADPH</name>
        <dbReference type="ChEBI" id="CHEBI:57783"/>
    </ligand>
</feature>
<dbReference type="InterPro" id="IPR013644">
    <property type="entry name" value="DXP_reductoisomerase_C"/>
</dbReference>
<feature type="binding site" evidence="9">
    <location>
        <position position="16"/>
    </location>
    <ligand>
        <name>NADPH</name>
        <dbReference type="ChEBI" id="CHEBI:57783"/>
    </ligand>
</feature>
<comment type="catalytic activity">
    <reaction evidence="8">
        <text>2-C-methyl-D-erythritol 4-phosphate + NADP(+) = 1-deoxy-D-xylulose 5-phosphate + NADPH + H(+)</text>
        <dbReference type="Rhea" id="RHEA:13717"/>
        <dbReference type="ChEBI" id="CHEBI:15378"/>
        <dbReference type="ChEBI" id="CHEBI:57783"/>
        <dbReference type="ChEBI" id="CHEBI:57792"/>
        <dbReference type="ChEBI" id="CHEBI:58262"/>
        <dbReference type="ChEBI" id="CHEBI:58349"/>
        <dbReference type="EC" id="1.1.1.267"/>
    </reaction>
    <physiologicalReaction direction="right-to-left" evidence="8">
        <dbReference type="Rhea" id="RHEA:13719"/>
    </physiologicalReaction>
</comment>
<protein>
    <recommendedName>
        <fullName evidence="9">1-deoxy-D-xylulose 5-phosphate reductoisomerase</fullName>
        <shortName evidence="9">DXP reductoisomerase</shortName>
        <ecNumber evidence="9">1.1.1.267</ecNumber>
    </recommendedName>
    <alternativeName>
        <fullName evidence="9">1-deoxyxylulose-5-phosphate reductoisomerase</fullName>
    </alternativeName>
    <alternativeName>
        <fullName evidence="9">2-C-methyl-D-erythritol 4-phosphate synthase</fullName>
    </alternativeName>
</protein>
<dbReference type="HAMAP" id="MF_00183">
    <property type="entry name" value="DXP_reductoisom"/>
    <property type="match status" value="1"/>
</dbReference>
<feature type="binding site" evidence="9">
    <location>
        <position position="229"/>
    </location>
    <ligand>
        <name>1-deoxy-D-xylulose 5-phosphate</name>
        <dbReference type="ChEBI" id="CHEBI:57792"/>
    </ligand>
</feature>
<feature type="binding site" evidence="9">
    <location>
        <position position="129"/>
    </location>
    <ligand>
        <name>NADPH</name>
        <dbReference type="ChEBI" id="CHEBI:57783"/>
    </ligand>
</feature>
<feature type="binding site" evidence="9">
    <location>
        <position position="127"/>
    </location>
    <ligand>
        <name>NADPH</name>
        <dbReference type="ChEBI" id="CHEBI:57783"/>
    </ligand>
</feature>
<comment type="pathway">
    <text evidence="1 9">Isoprenoid biosynthesis; isopentenyl diphosphate biosynthesis via DXP pathway; isopentenyl diphosphate from 1-deoxy-D-xylulose 5-phosphate: step 1/6.</text>
</comment>
<evidence type="ECO:0000259" key="12">
    <source>
        <dbReference type="Pfam" id="PF13288"/>
    </source>
</evidence>
<keyword evidence="4 9" id="KW-0521">NADP</keyword>
<dbReference type="UniPathway" id="UPA00056">
    <property type="reaction ID" value="UER00092"/>
</dbReference>
<dbReference type="NCBIfam" id="NF003938">
    <property type="entry name" value="PRK05447.1-1"/>
    <property type="match status" value="1"/>
</dbReference>
<dbReference type="Pfam" id="PF02670">
    <property type="entry name" value="DXP_reductoisom"/>
    <property type="match status" value="1"/>
</dbReference>
<feature type="binding site" evidence="9">
    <location>
        <position position="153"/>
    </location>
    <ligand>
        <name>Mn(2+)</name>
        <dbReference type="ChEBI" id="CHEBI:29035"/>
    </ligand>
</feature>
<reference evidence="13" key="1">
    <citation type="submission" date="2018-05" db="EMBL/GenBank/DDBJ databases">
        <authorList>
            <person name="Lanie J.A."/>
            <person name="Ng W.-L."/>
            <person name="Kazmierczak K.M."/>
            <person name="Andrzejewski T.M."/>
            <person name="Davidsen T.M."/>
            <person name="Wayne K.J."/>
            <person name="Tettelin H."/>
            <person name="Glass J.I."/>
            <person name="Rusch D."/>
            <person name="Podicherti R."/>
            <person name="Tsui H.-C.T."/>
            <person name="Winkler M.E."/>
        </authorList>
    </citation>
    <scope>NUCLEOTIDE SEQUENCE</scope>
    <source>
        <strain evidence="13">KNB</strain>
    </source>
</reference>
<dbReference type="PANTHER" id="PTHR30525:SF0">
    <property type="entry name" value="1-DEOXY-D-XYLULOSE 5-PHOSPHATE REDUCTOISOMERASE, CHLOROPLASTIC"/>
    <property type="match status" value="1"/>
</dbReference>
<comment type="caution">
    <text evidence="9">Lacks conserved residue(s) required for the propagation of feature annotation.</text>
</comment>
<dbReference type="SUPFAM" id="SSF55347">
    <property type="entry name" value="Glyceraldehyde-3-phosphate dehydrogenase-like, C-terminal domain"/>
    <property type="match status" value="1"/>
</dbReference>
<feature type="domain" description="1-deoxy-D-xylulose 5-phosphate reductoisomerase N-terminal" evidence="10">
    <location>
        <begin position="7"/>
        <end position="135"/>
    </location>
</feature>
<name>A0A2X0QVW0_9PROT</name>
<sequence>MMGVRYLTILGSTGSIGTSTLDVVARHSERYRVQALTAQSRDDVLFDQCVRFSPRYAVLMDDAAAARLEQRIAETGLDVEVLCGIEALEKVASLPEVDTVMAAIVGAAGLRPTLAAARAGKKILLANKEVLVMSGRVFMDAVQKNGATLLPIDSEHNAIFQTLPHDYSCYRGNSLAASGVSKILLTASGGPFFNSTLSALRHVTPEQACAHPNWAMGRKISVDSATMINKGLEVIEAYWLFNAPADAIQVVVHPQSIIHSLVQYVDGSVLAQLGNPDMRTPIAYGLAYPERIEAGVEPLDLFKVATFNFIAPDLVRFPGLGLAYQALRTGGTSPAVLNAANEVAVFAFLEKRISFLAIPRLIEQVLANLPVSEVDVLEDVLAADAAARMMANELIQSASFVS</sequence>
<evidence type="ECO:0000313" key="13">
    <source>
        <dbReference type="EMBL" id="SPS06353.1"/>
    </source>
</evidence>
<evidence type="ECO:0000256" key="1">
    <source>
        <dbReference type="ARBA" id="ARBA00005094"/>
    </source>
</evidence>
<dbReference type="EMBL" id="LS423452">
    <property type="protein sequence ID" value="SPS06353.1"/>
    <property type="molecule type" value="Genomic_DNA"/>
</dbReference>
<dbReference type="GO" id="GO:0030604">
    <property type="term" value="F:1-deoxy-D-xylulose-5-phosphate reductoisomerase activity"/>
    <property type="evidence" value="ECO:0007669"/>
    <property type="project" value="UniProtKB-UniRule"/>
</dbReference>
<organism evidence="13">
    <name type="scientific">Candidatus Nitrotoga fabula</name>
    <dbReference type="NCBI Taxonomy" id="2182327"/>
    <lineage>
        <taxon>Bacteria</taxon>
        <taxon>Pseudomonadati</taxon>
        <taxon>Pseudomonadota</taxon>
        <taxon>Betaproteobacteria</taxon>
        <taxon>Nitrosomonadales</taxon>
        <taxon>Gallionellaceae</taxon>
        <taxon>Candidatus Nitrotoga</taxon>
    </lineage>
</organism>
<feature type="domain" description="1-deoxy-D-xylulose 5-phosphate reductoisomerase C-terminal" evidence="11">
    <location>
        <begin position="149"/>
        <end position="241"/>
    </location>
</feature>
<feature type="binding site" evidence="9">
    <location>
        <position position="13"/>
    </location>
    <ligand>
        <name>NADPH</name>
        <dbReference type="ChEBI" id="CHEBI:57783"/>
    </ligand>
</feature>
<dbReference type="EC" id="1.1.1.267" evidence="9"/>
<evidence type="ECO:0000256" key="9">
    <source>
        <dbReference type="HAMAP-Rule" id="MF_00183"/>
    </source>
</evidence>
<dbReference type="SUPFAM" id="SSF51735">
    <property type="entry name" value="NAD(P)-binding Rossmann-fold domains"/>
    <property type="match status" value="1"/>
</dbReference>
<evidence type="ECO:0000259" key="11">
    <source>
        <dbReference type="Pfam" id="PF08436"/>
    </source>
</evidence>
<feature type="binding site" evidence="9">
    <location>
        <position position="224"/>
    </location>
    <ligand>
        <name>1-deoxy-D-xylulose 5-phosphate</name>
        <dbReference type="ChEBI" id="CHEBI:57792"/>
    </ligand>
</feature>
<keyword evidence="5 9" id="KW-0560">Oxidoreductase</keyword>
<feature type="binding site" evidence="9">
    <location>
        <position position="155"/>
    </location>
    <ligand>
        <name>1-deoxy-D-xylulose 5-phosphate</name>
        <dbReference type="ChEBI" id="CHEBI:57792"/>
    </ligand>
</feature>
<dbReference type="GO" id="GO:0030145">
    <property type="term" value="F:manganese ion binding"/>
    <property type="evidence" value="ECO:0007669"/>
    <property type="project" value="TreeGrafter"/>
</dbReference>
<evidence type="ECO:0000256" key="8">
    <source>
        <dbReference type="ARBA" id="ARBA00048543"/>
    </source>
</evidence>
<feature type="binding site" evidence="9">
    <location>
        <position position="155"/>
    </location>
    <ligand>
        <name>Mn(2+)</name>
        <dbReference type="ChEBI" id="CHEBI:29035"/>
    </ligand>
</feature>
<dbReference type="InterPro" id="IPR013512">
    <property type="entry name" value="DXP_reductoisomerase_N"/>
</dbReference>
<dbReference type="InterPro" id="IPR036169">
    <property type="entry name" value="DXPR_C_sf"/>
</dbReference>
<dbReference type="GO" id="GO:0051484">
    <property type="term" value="P:isopentenyl diphosphate biosynthetic process, methylerythritol 4-phosphate pathway involved in terpenoid biosynthetic process"/>
    <property type="evidence" value="ECO:0007669"/>
    <property type="project" value="TreeGrafter"/>
</dbReference>
<dbReference type="NCBIfam" id="TIGR00243">
    <property type="entry name" value="Dxr"/>
    <property type="match status" value="1"/>
</dbReference>
<dbReference type="Gene3D" id="3.40.50.720">
    <property type="entry name" value="NAD(P)-binding Rossmann-like Domain"/>
    <property type="match status" value="1"/>
</dbReference>
<dbReference type="NCBIfam" id="NF009114">
    <property type="entry name" value="PRK12464.1"/>
    <property type="match status" value="1"/>
</dbReference>
<evidence type="ECO:0000256" key="6">
    <source>
        <dbReference type="ARBA" id="ARBA00023211"/>
    </source>
</evidence>